<organism evidence="2 3">
    <name type="scientific">Cercospora beticola</name>
    <name type="common">Sugarbeet leaf spot fungus</name>
    <dbReference type="NCBI Taxonomy" id="122368"/>
    <lineage>
        <taxon>Eukaryota</taxon>
        <taxon>Fungi</taxon>
        <taxon>Dikarya</taxon>
        <taxon>Ascomycota</taxon>
        <taxon>Pezizomycotina</taxon>
        <taxon>Dothideomycetes</taxon>
        <taxon>Dothideomycetidae</taxon>
        <taxon>Mycosphaerellales</taxon>
        <taxon>Mycosphaerellaceae</taxon>
        <taxon>Cercospora</taxon>
    </lineage>
</organism>
<dbReference type="RefSeq" id="XP_065458082.1">
    <property type="nucleotide sequence ID" value="XM_065602010.1"/>
</dbReference>
<keyword evidence="1" id="KW-0732">Signal</keyword>
<evidence type="ECO:0000256" key="1">
    <source>
        <dbReference type="SAM" id="SignalP"/>
    </source>
</evidence>
<accession>A0ABZ0N8C8</accession>
<reference evidence="2 3" key="1">
    <citation type="submission" date="2023-09" db="EMBL/GenBank/DDBJ databases">
        <title>Complete-Gapless Cercospora beticola genome.</title>
        <authorList>
            <person name="Wyatt N.A."/>
            <person name="Spanner R.E."/>
            <person name="Bolton M.D."/>
        </authorList>
    </citation>
    <scope>NUCLEOTIDE SEQUENCE [LARGE SCALE GENOMIC DNA]</scope>
    <source>
        <strain evidence="2">Cb09-40</strain>
    </source>
</reference>
<evidence type="ECO:0000313" key="2">
    <source>
        <dbReference type="EMBL" id="WPA95759.1"/>
    </source>
</evidence>
<feature type="chain" id="PRO_5047038695" description="Extracellular membrane protein CFEM domain-containing protein" evidence="1">
    <location>
        <begin position="20"/>
        <end position="82"/>
    </location>
</feature>
<gene>
    <name evidence="2" type="ORF">RHO25_000362</name>
</gene>
<dbReference type="GeneID" id="90643688"/>
<sequence length="82" mass="8270">MQFAIVIAAALLGAVPAFAKQAAWCVGGADAGQVQKGCTDNGLALAKDAGTCCLSTADDYDKMTDVCFYLGAKPTYGGDCGL</sequence>
<name>A0ABZ0N8C8_CERBT</name>
<proteinExistence type="predicted"/>
<dbReference type="EMBL" id="CP134184">
    <property type="protein sequence ID" value="WPA95759.1"/>
    <property type="molecule type" value="Genomic_DNA"/>
</dbReference>
<keyword evidence="3" id="KW-1185">Reference proteome</keyword>
<feature type="signal peptide" evidence="1">
    <location>
        <begin position="1"/>
        <end position="19"/>
    </location>
</feature>
<protein>
    <recommendedName>
        <fullName evidence="4">Extracellular membrane protein CFEM domain-containing protein</fullName>
    </recommendedName>
</protein>
<dbReference type="Proteomes" id="UP001302367">
    <property type="component" value="Chromosome 1"/>
</dbReference>
<evidence type="ECO:0008006" key="4">
    <source>
        <dbReference type="Google" id="ProtNLM"/>
    </source>
</evidence>
<evidence type="ECO:0000313" key="3">
    <source>
        <dbReference type="Proteomes" id="UP001302367"/>
    </source>
</evidence>